<feature type="domain" description="HTH merR-type" evidence="3">
    <location>
        <begin position="1"/>
        <end position="69"/>
    </location>
</feature>
<dbReference type="SUPFAM" id="SSF46955">
    <property type="entry name" value="Putative DNA-binding domain"/>
    <property type="match status" value="1"/>
</dbReference>
<dbReference type="InterPro" id="IPR000551">
    <property type="entry name" value="MerR-type_HTH_dom"/>
</dbReference>
<evidence type="ECO:0000259" key="3">
    <source>
        <dbReference type="PROSITE" id="PS50937"/>
    </source>
</evidence>
<dbReference type="InterPro" id="IPR047057">
    <property type="entry name" value="MerR_fam"/>
</dbReference>
<dbReference type="PRINTS" id="PR00040">
    <property type="entry name" value="HTHMERR"/>
</dbReference>
<accession>A0A931NH39</accession>
<dbReference type="GO" id="GO:0003677">
    <property type="term" value="F:DNA binding"/>
    <property type="evidence" value="ECO:0007669"/>
    <property type="project" value="UniProtKB-KW"/>
</dbReference>
<dbReference type="SMART" id="SM00422">
    <property type="entry name" value="HTH_MERR"/>
    <property type="match status" value="1"/>
</dbReference>
<evidence type="ECO:0000313" key="4">
    <source>
        <dbReference type="EMBL" id="MBH9577338.1"/>
    </source>
</evidence>
<name>A0A931NH39_9BURK</name>
<dbReference type="PANTHER" id="PTHR30204">
    <property type="entry name" value="REDOX-CYCLING DRUG-SENSING TRANSCRIPTIONAL ACTIVATOR SOXR"/>
    <property type="match status" value="1"/>
</dbReference>
<dbReference type="InterPro" id="IPR009061">
    <property type="entry name" value="DNA-bd_dom_put_sf"/>
</dbReference>
<dbReference type="GO" id="GO:0046872">
    <property type="term" value="F:metal ion binding"/>
    <property type="evidence" value="ECO:0007669"/>
    <property type="project" value="InterPro"/>
</dbReference>
<keyword evidence="1" id="KW-0238">DNA-binding</keyword>
<protein>
    <submittedName>
        <fullName evidence="4">Cd(II)/Pb(II)-responsive transcriptional regulator</fullName>
    </submittedName>
</protein>
<feature type="region of interest" description="Disordered" evidence="2">
    <location>
        <begin position="131"/>
        <end position="152"/>
    </location>
</feature>
<dbReference type="NCBIfam" id="TIGR02047">
    <property type="entry name" value="CadR-PbrR"/>
    <property type="match status" value="1"/>
</dbReference>
<dbReference type="Pfam" id="PF13411">
    <property type="entry name" value="MerR_1"/>
    <property type="match status" value="1"/>
</dbReference>
<evidence type="ECO:0000256" key="2">
    <source>
        <dbReference type="SAM" id="MobiDB-lite"/>
    </source>
</evidence>
<dbReference type="Proteomes" id="UP000613266">
    <property type="component" value="Unassembled WGS sequence"/>
</dbReference>
<evidence type="ECO:0000256" key="1">
    <source>
        <dbReference type="ARBA" id="ARBA00023125"/>
    </source>
</evidence>
<dbReference type="GO" id="GO:0045893">
    <property type="term" value="P:positive regulation of DNA-templated transcription"/>
    <property type="evidence" value="ECO:0007669"/>
    <property type="project" value="InterPro"/>
</dbReference>
<gene>
    <name evidence="4" type="primary">cadR</name>
    <name evidence="4" type="ORF">I7X39_10550</name>
</gene>
<dbReference type="InterPro" id="IPR011791">
    <property type="entry name" value="CadR-PbrR"/>
</dbReference>
<dbReference type="EMBL" id="JAEDAK010000006">
    <property type="protein sequence ID" value="MBH9577338.1"/>
    <property type="molecule type" value="Genomic_DNA"/>
</dbReference>
<dbReference type="GO" id="GO:0003700">
    <property type="term" value="F:DNA-binding transcription factor activity"/>
    <property type="evidence" value="ECO:0007669"/>
    <property type="project" value="InterPro"/>
</dbReference>
<dbReference type="AlphaFoldDB" id="A0A931NH39"/>
<dbReference type="RefSeq" id="WP_198111109.1">
    <property type="nucleotide sequence ID" value="NZ_JAEDAK010000006.1"/>
</dbReference>
<evidence type="ECO:0000313" key="5">
    <source>
        <dbReference type="Proteomes" id="UP000613266"/>
    </source>
</evidence>
<proteinExistence type="predicted"/>
<dbReference type="CDD" id="cd04784">
    <property type="entry name" value="HTH_CadR-PbrR"/>
    <property type="match status" value="1"/>
</dbReference>
<keyword evidence="5" id="KW-1185">Reference proteome</keyword>
<dbReference type="PROSITE" id="PS50937">
    <property type="entry name" value="HTH_MERR_2"/>
    <property type="match status" value="1"/>
</dbReference>
<organism evidence="4 5">
    <name type="scientific">Inhella proteolytica</name>
    <dbReference type="NCBI Taxonomy" id="2795029"/>
    <lineage>
        <taxon>Bacteria</taxon>
        <taxon>Pseudomonadati</taxon>
        <taxon>Pseudomonadota</taxon>
        <taxon>Betaproteobacteria</taxon>
        <taxon>Burkholderiales</taxon>
        <taxon>Sphaerotilaceae</taxon>
        <taxon>Inhella</taxon>
    </lineage>
</organism>
<dbReference type="PANTHER" id="PTHR30204:SF92">
    <property type="entry name" value="HTH-TYPE TRANSCRIPTIONAL REGULATOR ZNTR"/>
    <property type="match status" value="1"/>
</dbReference>
<dbReference type="Gene3D" id="1.10.1660.10">
    <property type="match status" value="1"/>
</dbReference>
<reference evidence="4" key="1">
    <citation type="submission" date="2020-12" db="EMBL/GenBank/DDBJ databases">
        <title>The genome sequence of Inhella sp. 1Y17.</title>
        <authorList>
            <person name="Liu Y."/>
        </authorList>
    </citation>
    <scope>NUCLEOTIDE SEQUENCE</scope>
    <source>
        <strain evidence="4">1Y17</strain>
    </source>
</reference>
<comment type="caution">
    <text evidence="4">The sequence shown here is derived from an EMBL/GenBank/DDBJ whole genome shotgun (WGS) entry which is preliminary data.</text>
</comment>
<sequence>MKIGELAKASGTAVETIRFYEREGLLPPPARSPANYRHYQPAHLERLRFIRRCRALDMALDEVRALLQARDQPPADCSGVNQVLDAHIAHVAARLAELQGLQQELLTLRQRCSAPGPDCGILAGLAEAEPGRKPLGAVHGPHEGGRTGKTKG</sequence>